<dbReference type="RefSeq" id="WP_378164110.1">
    <property type="nucleotide sequence ID" value="NZ_JBHSBU010000001.1"/>
</dbReference>
<dbReference type="InterPro" id="IPR005770">
    <property type="entry name" value="PhnD"/>
</dbReference>
<dbReference type="Gene3D" id="3.40.190.10">
    <property type="entry name" value="Periplasmic binding protein-like II"/>
    <property type="match status" value="2"/>
</dbReference>
<accession>A0ABV8MS28</accession>
<dbReference type="PANTHER" id="PTHR35841:SF1">
    <property type="entry name" value="PHOSPHONATES-BINDING PERIPLASMIC PROTEIN"/>
    <property type="match status" value="1"/>
</dbReference>
<gene>
    <name evidence="4" type="primary">phnD</name>
    <name evidence="4" type="ORF">ACFOW7_11050</name>
</gene>
<comment type="caution">
    <text evidence="4">The sequence shown here is derived from an EMBL/GenBank/DDBJ whole genome shotgun (WGS) entry which is preliminary data.</text>
</comment>
<name>A0ABV8MS28_9NEIS</name>
<dbReference type="Proteomes" id="UP001595791">
    <property type="component" value="Unassembled WGS sequence"/>
</dbReference>
<keyword evidence="5" id="KW-1185">Reference proteome</keyword>
<evidence type="ECO:0000313" key="5">
    <source>
        <dbReference type="Proteomes" id="UP001595791"/>
    </source>
</evidence>
<evidence type="ECO:0000256" key="1">
    <source>
        <dbReference type="ARBA" id="ARBA00007162"/>
    </source>
</evidence>
<dbReference type="PANTHER" id="PTHR35841">
    <property type="entry name" value="PHOSPHONATES-BINDING PERIPLASMIC PROTEIN"/>
    <property type="match status" value="1"/>
</dbReference>
<reference evidence="5" key="1">
    <citation type="journal article" date="2019" name="Int. J. Syst. Evol. Microbiol.">
        <title>The Global Catalogue of Microorganisms (GCM) 10K type strain sequencing project: providing services to taxonomists for standard genome sequencing and annotation.</title>
        <authorList>
            <consortium name="The Broad Institute Genomics Platform"/>
            <consortium name="The Broad Institute Genome Sequencing Center for Infectious Disease"/>
            <person name="Wu L."/>
            <person name="Ma J."/>
        </authorList>
    </citation>
    <scope>NUCLEOTIDE SEQUENCE [LARGE SCALE GENOMIC DNA]</scope>
    <source>
        <strain evidence="5">LMG 29894</strain>
    </source>
</reference>
<comment type="similarity">
    <text evidence="1">Belongs to the phosphate/phosphite/phosphonate binding protein family.</text>
</comment>
<evidence type="ECO:0000313" key="4">
    <source>
        <dbReference type="EMBL" id="MFC4159881.1"/>
    </source>
</evidence>
<dbReference type="SUPFAM" id="SSF53850">
    <property type="entry name" value="Periplasmic binding protein-like II"/>
    <property type="match status" value="1"/>
</dbReference>
<dbReference type="NCBIfam" id="TIGR01098">
    <property type="entry name" value="3A0109s03R"/>
    <property type="match status" value="1"/>
</dbReference>
<feature type="chain" id="PRO_5046595366" evidence="3">
    <location>
        <begin position="22"/>
        <end position="326"/>
    </location>
</feature>
<feature type="signal peptide" evidence="3">
    <location>
        <begin position="1"/>
        <end position="21"/>
    </location>
</feature>
<sequence>MKHSKWLGLIAATWIAGNALADDPAELTVGLITTTNEAETVKNWQPIFDDMSAALKMPVKVIAAKDYGQIVNAMKNGKVQIAWLGQKSALQAVVEANAEVFVHHLKADGTRGYTAMLLVNKVGDIKDLDHLLKSPGKYSYASGKSSSTSGFLMPNYYIFTKNEIDPRKHFKRLDTGSHQDNFLAVANGKVDVATNNSDDMEDFKGKFPAEYSRVKVIWQSDPIGLDPMLYDKRLSSGLKQRIQQFFLSYGKEASNRDQRKKLITAYDLAGFAKADNRLLRRIAELESFSEQYALMIDDKIPSDQKDARFKELFRKANETNRLLGGG</sequence>
<evidence type="ECO:0000256" key="2">
    <source>
        <dbReference type="ARBA" id="ARBA00022729"/>
    </source>
</evidence>
<evidence type="ECO:0000256" key="3">
    <source>
        <dbReference type="SAM" id="SignalP"/>
    </source>
</evidence>
<dbReference type="EMBL" id="JBHSBU010000001">
    <property type="protein sequence ID" value="MFC4159881.1"/>
    <property type="molecule type" value="Genomic_DNA"/>
</dbReference>
<dbReference type="Pfam" id="PF12974">
    <property type="entry name" value="Phosphonate-bd"/>
    <property type="match status" value="1"/>
</dbReference>
<proteinExistence type="inferred from homology"/>
<keyword evidence="2 3" id="KW-0732">Signal</keyword>
<organism evidence="4 5">
    <name type="scientific">Chitinimonas lacunae</name>
    <dbReference type="NCBI Taxonomy" id="1963018"/>
    <lineage>
        <taxon>Bacteria</taxon>
        <taxon>Pseudomonadati</taxon>
        <taxon>Pseudomonadota</taxon>
        <taxon>Betaproteobacteria</taxon>
        <taxon>Neisseriales</taxon>
        <taxon>Chitinibacteraceae</taxon>
        <taxon>Chitinimonas</taxon>
    </lineage>
</organism>
<protein>
    <submittedName>
        <fullName evidence="4">Phosphate/phosphite/phosphonate ABC transporter substrate-binding protein</fullName>
    </submittedName>
</protein>